<proteinExistence type="predicted"/>
<keyword evidence="3" id="KW-1185">Reference proteome</keyword>
<dbReference type="InterPro" id="IPR007498">
    <property type="entry name" value="PqiA-like"/>
</dbReference>
<gene>
    <name evidence="2" type="ORF">SAMN04488026_106729</name>
</gene>
<sequence>MSSMQNIQADLEQLIACPACDALYRAALPENGERAVCPRCHTVLIAPVDGAVIRVVAFAVAILILLVSAMFMPFLSIEAGGLSHSTSIADAALSFSEYHMLGLSIGVVALIIFVPIARAILVIFALFPLMLDKKPWRGARTAFRLSEELRPWSMAEIFVLGVGVALVKVAAMAHVELGMAFWLFVALVLVTVFQDGFLCRWSIWSALEQGDRQNG</sequence>
<dbReference type="AlphaFoldDB" id="A0A1G9HAE1"/>
<evidence type="ECO:0000313" key="3">
    <source>
        <dbReference type="Proteomes" id="UP000199382"/>
    </source>
</evidence>
<keyword evidence="1" id="KW-0812">Transmembrane</keyword>
<feature type="transmembrane region" description="Helical" evidence="1">
    <location>
        <begin position="179"/>
        <end position="198"/>
    </location>
</feature>
<dbReference type="EMBL" id="FNEK01000067">
    <property type="protein sequence ID" value="SDL09968.1"/>
    <property type="molecule type" value="Genomic_DNA"/>
</dbReference>
<name>A0A1G9HAE1_9RHOB</name>
<feature type="transmembrane region" description="Helical" evidence="1">
    <location>
        <begin position="152"/>
        <end position="173"/>
    </location>
</feature>
<keyword evidence="1" id="KW-0472">Membrane</keyword>
<organism evidence="2 3">
    <name type="scientific">Aliiruegeria lutimaris</name>
    <dbReference type="NCBI Taxonomy" id="571298"/>
    <lineage>
        <taxon>Bacteria</taxon>
        <taxon>Pseudomonadati</taxon>
        <taxon>Pseudomonadota</taxon>
        <taxon>Alphaproteobacteria</taxon>
        <taxon>Rhodobacterales</taxon>
        <taxon>Roseobacteraceae</taxon>
        <taxon>Aliiruegeria</taxon>
    </lineage>
</organism>
<dbReference type="Proteomes" id="UP000199382">
    <property type="component" value="Unassembled WGS sequence"/>
</dbReference>
<feature type="transmembrane region" description="Helical" evidence="1">
    <location>
        <begin position="103"/>
        <end position="131"/>
    </location>
</feature>
<evidence type="ECO:0000256" key="1">
    <source>
        <dbReference type="SAM" id="Phobius"/>
    </source>
</evidence>
<dbReference type="Pfam" id="PF04403">
    <property type="entry name" value="PqiA"/>
    <property type="match status" value="1"/>
</dbReference>
<feature type="transmembrane region" description="Helical" evidence="1">
    <location>
        <begin position="51"/>
        <end position="75"/>
    </location>
</feature>
<evidence type="ECO:0000313" key="2">
    <source>
        <dbReference type="EMBL" id="SDL09968.1"/>
    </source>
</evidence>
<reference evidence="2 3" key="1">
    <citation type="submission" date="2016-10" db="EMBL/GenBank/DDBJ databases">
        <authorList>
            <person name="de Groot N.N."/>
        </authorList>
    </citation>
    <scope>NUCLEOTIDE SEQUENCE [LARGE SCALE GENOMIC DNA]</scope>
    <source>
        <strain evidence="2 3">DSM 25294</strain>
    </source>
</reference>
<protein>
    <submittedName>
        <fullName evidence="2">Paraquat-inducible protein A</fullName>
    </submittedName>
</protein>
<accession>A0A1G9HAE1</accession>
<dbReference type="STRING" id="571298.SAMN04488026_106729"/>
<keyword evidence="1" id="KW-1133">Transmembrane helix</keyword>